<protein>
    <submittedName>
        <fullName evidence="5">Uncharacterized protein LOC107459423</fullName>
    </submittedName>
</protein>
<evidence type="ECO:0000313" key="5">
    <source>
        <dbReference type="RefSeq" id="XP_015933140.1"/>
    </source>
</evidence>
<name>A0A6P4AYD0_ARADU</name>
<dbReference type="InterPro" id="IPR021109">
    <property type="entry name" value="Peptidase_aspartic_dom_sf"/>
</dbReference>
<dbReference type="SUPFAM" id="SSF56672">
    <property type="entry name" value="DNA/RNA polymerases"/>
    <property type="match status" value="1"/>
</dbReference>
<reference evidence="5" key="2">
    <citation type="submission" date="2025-08" db="UniProtKB">
        <authorList>
            <consortium name="RefSeq"/>
        </authorList>
    </citation>
    <scope>IDENTIFICATION</scope>
    <source>
        <tissue evidence="5">Whole plant</tissue>
    </source>
</reference>
<dbReference type="Pfam" id="PF00078">
    <property type="entry name" value="RVT_1"/>
    <property type="match status" value="1"/>
</dbReference>
<evidence type="ECO:0000259" key="2">
    <source>
        <dbReference type="Pfam" id="PF00078"/>
    </source>
</evidence>
<dbReference type="Gene3D" id="3.30.70.270">
    <property type="match status" value="1"/>
</dbReference>
<dbReference type="Gene3D" id="2.40.70.10">
    <property type="entry name" value="Acid Proteases"/>
    <property type="match status" value="1"/>
</dbReference>
<gene>
    <name evidence="5" type="primary">LOC107459423</name>
</gene>
<proteinExistence type="predicted"/>
<evidence type="ECO:0000313" key="4">
    <source>
        <dbReference type="Proteomes" id="UP000515211"/>
    </source>
</evidence>
<dbReference type="Proteomes" id="UP000515211">
    <property type="component" value="Chromosome 7"/>
</dbReference>
<dbReference type="Gene3D" id="3.10.10.10">
    <property type="entry name" value="HIV Type 1 Reverse Transcriptase, subunit A, domain 1"/>
    <property type="match status" value="1"/>
</dbReference>
<dbReference type="InterPro" id="IPR043128">
    <property type="entry name" value="Rev_trsase/Diguanyl_cyclase"/>
</dbReference>
<dbReference type="GeneID" id="107459423"/>
<sequence length="600" mass="67446">MHMTGSAIPWFQMSQRSAPFCSWTQLKRAIELEFGPSLFESPRELLFKLQQQGSVSDFYAEFVALANRTHIELADALRDYFISGLRADIRREVKAQCPPSLLRAVSLARLYEDKFSTSPRHTSGPATSKSPSHGSSTPARAFQRNSLPLLLPTPSQKPALPPPKNPICHLSPAEIQSKREKGLCYWCDDKFTAAHKCSNRQFMLMQVENDEVNIVVNSEDIVVSEGEQLQQLDAEVIDHNLSYNAMHGTSGHSTIRIKAHIGELEIQALIDGGSSDYFIQPRIAKFLNLSIEPAPGVQVVVGNFDIMQVEGRIPLLEVTLQGYKVLVPNVFVLKVAGGDLVIGTAWLKRLRAHIVDYEAAYIRFMHEGSLITIHGEKTNAIAQAEFHHIRRLVHTNSIAEAFTLQLQPQVEAAHSSLPLPDDIHPELAKLLHLYAGMFAQPSGLPPQHRYDHCIPLIKGAKPVKVRPYRYPHSQKAQIELMVQQMLDDGIIQPSRSPFSSPILLVKKKDDTWHFCTDYRALNNITVKDSFPIPTVDELLDELFGASIFSKLDLRSGYHQILISPEDRYKTAFRTHQGLYEWLVILLSSQSAPLEPMRLII</sequence>
<dbReference type="RefSeq" id="XP_015933140.1">
    <property type="nucleotide sequence ID" value="XM_016077654.1"/>
</dbReference>
<dbReference type="PANTHER" id="PTHR15503:SF22">
    <property type="entry name" value="TRANSPOSON TY3-I GAG POLYPROTEIN"/>
    <property type="match status" value="1"/>
</dbReference>
<feature type="domain" description="Reverse transcriptase" evidence="2">
    <location>
        <begin position="505"/>
        <end position="583"/>
    </location>
</feature>
<dbReference type="AlphaFoldDB" id="A0A6P4AYD0"/>
<dbReference type="InterPro" id="IPR005162">
    <property type="entry name" value="Retrotrans_gag_dom"/>
</dbReference>
<dbReference type="Pfam" id="PF03732">
    <property type="entry name" value="Retrotrans_gag"/>
    <property type="match status" value="1"/>
</dbReference>
<keyword evidence="4" id="KW-1185">Reference proteome</keyword>
<reference evidence="4" key="1">
    <citation type="journal article" date="2016" name="Nat. Genet.">
        <title>The genome sequences of Arachis duranensis and Arachis ipaensis, the diploid ancestors of cultivated peanut.</title>
        <authorList>
            <person name="Bertioli D.J."/>
            <person name="Cannon S.B."/>
            <person name="Froenicke L."/>
            <person name="Huang G."/>
            <person name="Farmer A.D."/>
            <person name="Cannon E.K."/>
            <person name="Liu X."/>
            <person name="Gao D."/>
            <person name="Clevenger J."/>
            <person name="Dash S."/>
            <person name="Ren L."/>
            <person name="Moretzsohn M.C."/>
            <person name="Shirasawa K."/>
            <person name="Huang W."/>
            <person name="Vidigal B."/>
            <person name="Abernathy B."/>
            <person name="Chu Y."/>
            <person name="Niederhuth C.E."/>
            <person name="Umale P."/>
            <person name="Araujo A.C."/>
            <person name="Kozik A."/>
            <person name="Kim K.D."/>
            <person name="Burow M.D."/>
            <person name="Varshney R.K."/>
            <person name="Wang X."/>
            <person name="Zhang X."/>
            <person name="Barkley N."/>
            <person name="Guimaraes P.M."/>
            <person name="Isobe S."/>
            <person name="Guo B."/>
            <person name="Liao B."/>
            <person name="Stalker H.T."/>
            <person name="Schmitz R.J."/>
            <person name="Scheffler B.E."/>
            <person name="Leal-Bertioli S.C."/>
            <person name="Xun X."/>
            <person name="Jackson S.A."/>
            <person name="Michelmore R."/>
            <person name="Ozias-Akins P."/>
        </authorList>
    </citation>
    <scope>NUCLEOTIDE SEQUENCE [LARGE SCALE GENOMIC DNA]</scope>
    <source>
        <strain evidence="4">cv. V14167</strain>
    </source>
</reference>
<feature type="region of interest" description="Disordered" evidence="1">
    <location>
        <begin position="116"/>
        <end position="140"/>
    </location>
</feature>
<dbReference type="CDD" id="cd01647">
    <property type="entry name" value="RT_LTR"/>
    <property type="match status" value="1"/>
</dbReference>
<evidence type="ECO:0000259" key="3">
    <source>
        <dbReference type="Pfam" id="PF03732"/>
    </source>
</evidence>
<dbReference type="CDD" id="cd00303">
    <property type="entry name" value="retropepsin_like"/>
    <property type="match status" value="1"/>
</dbReference>
<dbReference type="InterPro" id="IPR032567">
    <property type="entry name" value="RTL1-rel"/>
</dbReference>
<organism evidence="4 5">
    <name type="scientific">Arachis duranensis</name>
    <name type="common">Wild peanut</name>
    <dbReference type="NCBI Taxonomy" id="130453"/>
    <lineage>
        <taxon>Eukaryota</taxon>
        <taxon>Viridiplantae</taxon>
        <taxon>Streptophyta</taxon>
        <taxon>Embryophyta</taxon>
        <taxon>Tracheophyta</taxon>
        <taxon>Spermatophyta</taxon>
        <taxon>Magnoliopsida</taxon>
        <taxon>eudicotyledons</taxon>
        <taxon>Gunneridae</taxon>
        <taxon>Pentapetalae</taxon>
        <taxon>rosids</taxon>
        <taxon>fabids</taxon>
        <taxon>Fabales</taxon>
        <taxon>Fabaceae</taxon>
        <taxon>Papilionoideae</taxon>
        <taxon>50 kb inversion clade</taxon>
        <taxon>dalbergioids sensu lato</taxon>
        <taxon>Dalbergieae</taxon>
        <taxon>Pterocarpus clade</taxon>
        <taxon>Arachis</taxon>
    </lineage>
</organism>
<evidence type="ECO:0000256" key="1">
    <source>
        <dbReference type="SAM" id="MobiDB-lite"/>
    </source>
</evidence>
<dbReference type="SUPFAM" id="SSF50630">
    <property type="entry name" value="Acid proteases"/>
    <property type="match status" value="1"/>
</dbReference>
<dbReference type="OrthoDB" id="1428943at2759"/>
<feature type="domain" description="Retrotransposon gag" evidence="3">
    <location>
        <begin position="1"/>
        <end position="86"/>
    </location>
</feature>
<dbReference type="InterPro" id="IPR000477">
    <property type="entry name" value="RT_dom"/>
</dbReference>
<dbReference type="InterPro" id="IPR043502">
    <property type="entry name" value="DNA/RNA_pol_sf"/>
</dbReference>
<accession>A0A6P4AYD0</accession>
<dbReference type="PANTHER" id="PTHR15503">
    <property type="entry name" value="LDOC1 RELATED"/>
    <property type="match status" value="1"/>
</dbReference>
<dbReference type="KEGG" id="adu:107459423"/>